<keyword evidence="4" id="KW-0143">Chaperone</keyword>
<dbReference type="SUPFAM" id="SSF109998">
    <property type="entry name" value="Triger factor/SurA peptide-binding domain-like"/>
    <property type="match status" value="1"/>
</dbReference>
<evidence type="ECO:0000313" key="10">
    <source>
        <dbReference type="Proteomes" id="UP000002671"/>
    </source>
</evidence>
<dbReference type="eggNOG" id="COG0760">
    <property type="taxonomic scope" value="Bacteria"/>
</dbReference>
<evidence type="ECO:0000256" key="7">
    <source>
        <dbReference type="SAM" id="SignalP"/>
    </source>
</evidence>
<dbReference type="InterPro" id="IPR046357">
    <property type="entry name" value="PPIase_dom_sf"/>
</dbReference>
<dbReference type="EnsemblBacteria" id="AAO91469">
    <property type="protein sequence ID" value="AAO91469"/>
    <property type="gene ID" value="CBU_1980"/>
</dbReference>
<reference evidence="9 10" key="2">
    <citation type="journal article" date="2009" name="Infect. Immun.">
        <title>Comparative genomics reveal extensive transposon-mediated genomic plasticity and diversity among potential effector proteins within the genus Coxiella.</title>
        <authorList>
            <person name="Beare P.A."/>
            <person name="Unsworth N."/>
            <person name="Andoh M."/>
            <person name="Voth D.E."/>
            <person name="Omsland A."/>
            <person name="Gilk S.D."/>
            <person name="Williams K.P."/>
            <person name="Sobral B.W."/>
            <person name="Kupko J.J.III."/>
            <person name="Porcella S.F."/>
            <person name="Samuel J.E."/>
            <person name="Heinzen R.A."/>
        </authorList>
    </citation>
    <scope>NUCLEOTIDE SEQUENCE [LARGE SCALE GENOMIC DNA]</scope>
    <source>
        <strain evidence="10">RSA 493 / Nine Mile phase I</strain>
    </source>
</reference>
<proteinExistence type="predicted"/>
<gene>
    <name evidence="9" type="ordered locus">CBU_1980</name>
</gene>
<evidence type="ECO:0000256" key="4">
    <source>
        <dbReference type="ARBA" id="ARBA00023186"/>
    </source>
</evidence>
<dbReference type="STRING" id="227377.CBU_1980"/>
<organism evidence="9 10">
    <name type="scientific">Coxiella burnetii (strain RSA 493 / Nine Mile phase I)</name>
    <dbReference type="NCBI Taxonomy" id="227377"/>
    <lineage>
        <taxon>Bacteria</taxon>
        <taxon>Pseudomonadati</taxon>
        <taxon>Pseudomonadota</taxon>
        <taxon>Gammaproteobacteria</taxon>
        <taxon>Legionellales</taxon>
        <taxon>Coxiellaceae</taxon>
        <taxon>Coxiella</taxon>
    </lineage>
</organism>
<keyword evidence="1 7" id="KW-0732">Signal</keyword>
<evidence type="ECO:0000256" key="5">
    <source>
        <dbReference type="ARBA" id="ARBA00023235"/>
    </source>
</evidence>
<keyword evidence="2" id="KW-0574">Periplasm</keyword>
<name>Q83AC4_COXBU</name>
<dbReference type="GO" id="GO:0051082">
    <property type="term" value="F:unfolded protein binding"/>
    <property type="evidence" value="ECO:0000318"/>
    <property type="project" value="GO_Central"/>
</dbReference>
<dbReference type="PATRIC" id="fig|227377.7.peg.1967"/>
<dbReference type="Proteomes" id="UP000002671">
    <property type="component" value="Chromosome"/>
</dbReference>
<evidence type="ECO:0000259" key="8">
    <source>
        <dbReference type="PROSITE" id="PS50198"/>
    </source>
</evidence>
<evidence type="ECO:0000313" key="9">
    <source>
        <dbReference type="EMBL" id="AAO91469.2"/>
    </source>
</evidence>
<dbReference type="Gene3D" id="1.10.4030.10">
    <property type="entry name" value="Porin chaperone SurA, peptide-binding domain"/>
    <property type="match status" value="1"/>
</dbReference>
<keyword evidence="5 6" id="KW-0413">Isomerase</keyword>
<dbReference type="InterPro" id="IPR000297">
    <property type="entry name" value="PPIase_PpiC"/>
</dbReference>
<accession>Q83AC4</accession>
<evidence type="ECO:0000256" key="1">
    <source>
        <dbReference type="ARBA" id="ARBA00022729"/>
    </source>
</evidence>
<dbReference type="KEGG" id="cbu:CBU_1980"/>
<dbReference type="RefSeq" id="NP_820955.2">
    <property type="nucleotide sequence ID" value="NC_002971.4"/>
</dbReference>
<dbReference type="GeneID" id="1209893"/>
<dbReference type="GO" id="GO:0030288">
    <property type="term" value="C:outer membrane-bounded periplasmic space"/>
    <property type="evidence" value="ECO:0000318"/>
    <property type="project" value="GO_Central"/>
</dbReference>
<dbReference type="PROSITE" id="PS50198">
    <property type="entry name" value="PPIC_PPIASE_2"/>
    <property type="match status" value="1"/>
</dbReference>
<dbReference type="InterPro" id="IPR027304">
    <property type="entry name" value="Trigger_fact/SurA_dom_sf"/>
</dbReference>
<protein>
    <submittedName>
        <fullName evidence="9">Peptidyl-prolyl cis-trans isomerase</fullName>
        <ecNumber evidence="9">5.2.1.8</ecNumber>
    </submittedName>
</protein>
<dbReference type="GO" id="GO:0003755">
    <property type="term" value="F:peptidyl-prolyl cis-trans isomerase activity"/>
    <property type="evidence" value="ECO:0000318"/>
    <property type="project" value="GO_Central"/>
</dbReference>
<keyword evidence="10" id="KW-1185">Reference proteome</keyword>
<feature type="signal peptide" evidence="7">
    <location>
        <begin position="1"/>
        <end position="22"/>
    </location>
</feature>
<feature type="chain" id="PRO_5007927152" evidence="7">
    <location>
        <begin position="23"/>
        <end position="321"/>
    </location>
</feature>
<sequence>MWKKILTSMVIILSVTSISAFAQSTLPAPNATHEQSLDQIVAVVNDEIITQSELNHALTAAKQQFMQRQISLPDQKTFKKQVLDQLIYQKLQLQVAKHNQIKVTNNEINAAVARISQANHLSQTALKQKLTQEGISYKEFRSQLQKQLIISKLQHQALQDTISINKSDIAAFQKQHAGQIASKEYHIATILIPLPASATQAQINHAKGKAALVLKQLQKGSSFETAMKMHPGSADLGWRSAKELPQVFVKTVLKMKPNEVTGPIQAPNGFHIIKLLDKEAKNTVSDQQIQRIVYQQKVEKALQKWLTQLRSSAYIHIYADS</sequence>
<dbReference type="AlphaFoldDB" id="Q83AC4"/>
<dbReference type="Pfam" id="PF00639">
    <property type="entry name" value="Rotamase"/>
    <property type="match status" value="1"/>
</dbReference>
<dbReference type="EC" id="5.2.1.8" evidence="9"/>
<dbReference type="PANTHER" id="PTHR47637">
    <property type="entry name" value="CHAPERONE SURA"/>
    <property type="match status" value="1"/>
</dbReference>
<dbReference type="EMBL" id="AE016828">
    <property type="protein sequence ID" value="AAO91469.2"/>
    <property type="molecule type" value="Genomic_DNA"/>
</dbReference>
<dbReference type="HOGENOM" id="CLU_034646_5_0_6"/>
<evidence type="ECO:0000256" key="6">
    <source>
        <dbReference type="PROSITE-ProRule" id="PRU00278"/>
    </source>
</evidence>
<dbReference type="InterPro" id="IPR015391">
    <property type="entry name" value="SurA_N"/>
</dbReference>
<keyword evidence="3 6" id="KW-0697">Rotamase</keyword>
<evidence type="ECO:0000256" key="2">
    <source>
        <dbReference type="ARBA" id="ARBA00022764"/>
    </source>
</evidence>
<dbReference type="OrthoDB" id="14196at2"/>
<dbReference type="SUPFAM" id="SSF54534">
    <property type="entry name" value="FKBP-like"/>
    <property type="match status" value="1"/>
</dbReference>
<evidence type="ECO:0000256" key="3">
    <source>
        <dbReference type="ARBA" id="ARBA00023110"/>
    </source>
</evidence>
<dbReference type="RefSeq" id="WP_010958578.1">
    <property type="nucleotide sequence ID" value="NC_002971.4"/>
</dbReference>
<dbReference type="Pfam" id="PF09312">
    <property type="entry name" value="SurA_N"/>
    <property type="match status" value="1"/>
</dbReference>
<dbReference type="Gene3D" id="3.10.50.40">
    <property type="match status" value="1"/>
</dbReference>
<reference evidence="9 10" key="1">
    <citation type="journal article" date="2003" name="Proc. Natl. Acad. Sci. U.S.A.">
        <title>Complete genome sequence of the Q-fever pathogen, Coxiella burnetii.</title>
        <authorList>
            <person name="Seshadri R."/>
            <person name="Paulsen I.T."/>
            <person name="Eisen J.A."/>
            <person name="Read T.D."/>
            <person name="Nelson K.E."/>
            <person name="Nelson W.C."/>
            <person name="Ward N.L."/>
            <person name="Tettelin H."/>
            <person name="Davidsen T.M."/>
            <person name="Beanan M.J."/>
            <person name="Deboy R.T."/>
            <person name="Daugherty S.C."/>
            <person name="Brinkac L.M."/>
            <person name="Madupu R."/>
            <person name="Dodson R.J."/>
            <person name="Khouri H.M."/>
            <person name="Lee K.H."/>
            <person name="Carty H.A."/>
            <person name="Scanlan D."/>
            <person name="Heinzen R.A."/>
            <person name="Thompson H.A."/>
            <person name="Samuel J.E."/>
            <person name="Fraser C.M."/>
            <person name="Heidelberg J.F."/>
        </authorList>
    </citation>
    <scope>NUCLEOTIDE SEQUENCE [LARGE SCALE GENOMIC DNA]</scope>
    <source>
        <strain evidence="10">RSA 493 / Nine Mile phase I</strain>
    </source>
</reference>
<feature type="domain" description="PpiC" evidence="8">
    <location>
        <begin position="182"/>
        <end position="277"/>
    </location>
</feature>
<dbReference type="PANTHER" id="PTHR47637:SF1">
    <property type="entry name" value="CHAPERONE SURA"/>
    <property type="match status" value="1"/>
</dbReference>
<dbReference type="InterPro" id="IPR050280">
    <property type="entry name" value="OMP_Chaperone_SurA"/>
</dbReference>